<gene>
    <name evidence="3" type="ORF">HHI36_020634</name>
</gene>
<feature type="domain" description="C2H2-type" evidence="2">
    <location>
        <begin position="246"/>
        <end position="266"/>
    </location>
</feature>
<dbReference type="SMART" id="SM00355">
    <property type="entry name" value="ZnF_C2H2"/>
    <property type="match status" value="2"/>
</dbReference>
<feature type="region of interest" description="Disordered" evidence="1">
    <location>
        <begin position="152"/>
        <end position="202"/>
    </location>
</feature>
<reference evidence="3 4" key="1">
    <citation type="journal article" date="2021" name="BMC Biol.">
        <title>Horizontally acquired antibacterial genes associated with adaptive radiation of ladybird beetles.</title>
        <authorList>
            <person name="Li H.S."/>
            <person name="Tang X.F."/>
            <person name="Huang Y.H."/>
            <person name="Xu Z.Y."/>
            <person name="Chen M.L."/>
            <person name="Du X.Y."/>
            <person name="Qiu B.Y."/>
            <person name="Chen P.T."/>
            <person name="Zhang W."/>
            <person name="Slipinski A."/>
            <person name="Escalona H.E."/>
            <person name="Waterhouse R.M."/>
            <person name="Zwick A."/>
            <person name="Pang H."/>
        </authorList>
    </citation>
    <scope>NUCLEOTIDE SEQUENCE [LARGE SCALE GENOMIC DNA]</scope>
    <source>
        <strain evidence="3">SYSU2018</strain>
    </source>
</reference>
<sequence length="272" mass="31594">MNSSDEKMSSAVKTEVSSETNEIPSNQVGNTFKIDVSNIKVEQSEDCMEVDVSKPNLKQSVYGKVGNTEVEDIETVLEECIEEDRKISNKSFDDKKNITRFKRKMRLKPPKDEEEEVEDNKAIVEQFVQEDRNIWDRDTFVELERKKEVKIEDDGEAELSDEPNETIVGDDENSRQNESNLKDSRNGLDISKSPGEASKDQVEGNNLLVNELKCNICDYFARRKVNLTNHMNKFHMKKKNASIKDYNCSHCAYTTNREYRFNEHFERLSEWP</sequence>
<dbReference type="InterPro" id="IPR013087">
    <property type="entry name" value="Znf_C2H2_type"/>
</dbReference>
<dbReference type="EMBL" id="JABFTP020000083">
    <property type="protein sequence ID" value="KAL3275897.1"/>
    <property type="molecule type" value="Genomic_DNA"/>
</dbReference>
<feature type="compositionally biased region" description="Basic and acidic residues" evidence="1">
    <location>
        <begin position="172"/>
        <end position="186"/>
    </location>
</feature>
<feature type="domain" description="C2H2-type" evidence="2">
    <location>
        <begin position="212"/>
        <end position="235"/>
    </location>
</feature>
<feature type="compositionally biased region" description="Acidic residues" evidence="1">
    <location>
        <begin position="153"/>
        <end position="171"/>
    </location>
</feature>
<comment type="caution">
    <text evidence="3">The sequence shown here is derived from an EMBL/GenBank/DDBJ whole genome shotgun (WGS) entry which is preliminary data.</text>
</comment>
<evidence type="ECO:0000256" key="1">
    <source>
        <dbReference type="SAM" id="MobiDB-lite"/>
    </source>
</evidence>
<dbReference type="Gene3D" id="3.30.160.60">
    <property type="entry name" value="Classic Zinc Finger"/>
    <property type="match status" value="1"/>
</dbReference>
<dbReference type="AlphaFoldDB" id="A0ABD2NBC0"/>
<proteinExistence type="predicted"/>
<feature type="compositionally biased region" description="Polar residues" evidence="1">
    <location>
        <begin position="11"/>
        <end position="27"/>
    </location>
</feature>
<dbReference type="Proteomes" id="UP001516400">
    <property type="component" value="Unassembled WGS sequence"/>
</dbReference>
<organism evidence="3 4">
    <name type="scientific">Cryptolaemus montrouzieri</name>
    <dbReference type="NCBI Taxonomy" id="559131"/>
    <lineage>
        <taxon>Eukaryota</taxon>
        <taxon>Metazoa</taxon>
        <taxon>Ecdysozoa</taxon>
        <taxon>Arthropoda</taxon>
        <taxon>Hexapoda</taxon>
        <taxon>Insecta</taxon>
        <taxon>Pterygota</taxon>
        <taxon>Neoptera</taxon>
        <taxon>Endopterygota</taxon>
        <taxon>Coleoptera</taxon>
        <taxon>Polyphaga</taxon>
        <taxon>Cucujiformia</taxon>
        <taxon>Coccinelloidea</taxon>
        <taxon>Coccinellidae</taxon>
        <taxon>Scymninae</taxon>
        <taxon>Scymnini</taxon>
        <taxon>Cryptolaemus</taxon>
    </lineage>
</organism>
<evidence type="ECO:0000313" key="4">
    <source>
        <dbReference type="Proteomes" id="UP001516400"/>
    </source>
</evidence>
<feature type="region of interest" description="Disordered" evidence="1">
    <location>
        <begin position="1"/>
        <end position="27"/>
    </location>
</feature>
<protein>
    <recommendedName>
        <fullName evidence="2">C2H2-type domain-containing protein</fullName>
    </recommendedName>
</protein>
<name>A0ABD2NBC0_9CUCU</name>
<evidence type="ECO:0000259" key="2">
    <source>
        <dbReference type="SMART" id="SM00355"/>
    </source>
</evidence>
<evidence type="ECO:0000313" key="3">
    <source>
        <dbReference type="EMBL" id="KAL3275897.1"/>
    </source>
</evidence>
<keyword evidence="4" id="KW-1185">Reference proteome</keyword>
<accession>A0ABD2NBC0</accession>